<feature type="signal peptide" evidence="1">
    <location>
        <begin position="1"/>
        <end position="43"/>
    </location>
</feature>
<protein>
    <recommendedName>
        <fullName evidence="4">DUF1501 domain-containing protein</fullName>
    </recommendedName>
</protein>
<dbReference type="InterPro" id="IPR010869">
    <property type="entry name" value="DUF1501"/>
</dbReference>
<dbReference type="AlphaFoldDB" id="A0A5C6CRT1"/>
<evidence type="ECO:0008006" key="4">
    <source>
        <dbReference type="Google" id="ProtNLM"/>
    </source>
</evidence>
<keyword evidence="1" id="KW-0732">Signal</keyword>
<dbReference type="Proteomes" id="UP000318437">
    <property type="component" value="Unassembled WGS sequence"/>
</dbReference>
<proteinExistence type="predicted"/>
<dbReference type="InterPro" id="IPR017850">
    <property type="entry name" value="Alkaline_phosphatase_core_sf"/>
</dbReference>
<feature type="chain" id="PRO_5022790217" description="DUF1501 domain-containing protein" evidence="1">
    <location>
        <begin position="44"/>
        <end position="431"/>
    </location>
</feature>
<dbReference type="PANTHER" id="PTHR43737:SF1">
    <property type="entry name" value="DUF1501 DOMAIN-CONTAINING PROTEIN"/>
    <property type="match status" value="1"/>
</dbReference>
<dbReference type="PROSITE" id="PS51318">
    <property type="entry name" value="TAT"/>
    <property type="match status" value="1"/>
</dbReference>
<name>A0A5C6CRT1_9BACT</name>
<dbReference type="Gene3D" id="3.40.720.10">
    <property type="entry name" value="Alkaline Phosphatase, subunit A"/>
    <property type="match status" value="1"/>
</dbReference>
<dbReference type="Pfam" id="PF07394">
    <property type="entry name" value="DUF1501"/>
    <property type="match status" value="1"/>
</dbReference>
<organism evidence="2 3">
    <name type="scientific">Bythopirellula polymerisocia</name>
    <dbReference type="NCBI Taxonomy" id="2528003"/>
    <lineage>
        <taxon>Bacteria</taxon>
        <taxon>Pseudomonadati</taxon>
        <taxon>Planctomycetota</taxon>
        <taxon>Planctomycetia</taxon>
        <taxon>Pirellulales</taxon>
        <taxon>Lacipirellulaceae</taxon>
        <taxon>Bythopirellula</taxon>
    </lineage>
</organism>
<dbReference type="EMBL" id="SJPS01000003">
    <property type="protein sequence ID" value="TWU27260.1"/>
    <property type="molecule type" value="Genomic_DNA"/>
</dbReference>
<gene>
    <name evidence="2" type="ORF">Pla144_20320</name>
</gene>
<comment type="caution">
    <text evidence="2">The sequence shown here is derived from an EMBL/GenBank/DDBJ whole genome shotgun (WGS) entry which is preliminary data.</text>
</comment>
<sequence precursor="true">MENMFEFNTKKAQPSTRRRFMEQTARQLLGVSFLPLMAPQALAASSKAKGKATQVIYLFMDGAMSQLDTFDPKPGSDVQGDTKTIDTNVAGVKFGQHLPELAKMMDQLVLVRSLSTQTGDHDGGKYLMRTGYKSIASTRHPSLGAWIQKLAGKGNEILPGSVVIGGGSGHPAAGYLGAQYAPVPIADARRGVENTKPPKYLSVEQFDNRMDLAQRFDRAFQNKYRTAQVSGYADLYREAISLMRSDELAVFDVNLEPENVRQAYGNDGFALGCLLARRLVQHGVRFVEVNLGGWDMHNDLFRNMAGRAQLLDKTVSTLLKDLKSNGLLDETLVVIGTEFGRTPDINQNAGRDHHPGAFTCVLAGGGVIGGNVYGLTDGQARKVEEDPVSVQDFNSTIAYAMGLDPSEEIYSPDKRLFTLGHGGEPLVKLFG</sequence>
<keyword evidence="3" id="KW-1185">Reference proteome</keyword>
<dbReference type="InterPro" id="IPR006311">
    <property type="entry name" value="TAT_signal"/>
</dbReference>
<evidence type="ECO:0000313" key="2">
    <source>
        <dbReference type="EMBL" id="TWU27260.1"/>
    </source>
</evidence>
<accession>A0A5C6CRT1</accession>
<dbReference type="PANTHER" id="PTHR43737">
    <property type="entry name" value="BLL7424 PROTEIN"/>
    <property type="match status" value="1"/>
</dbReference>
<reference evidence="2 3" key="1">
    <citation type="submission" date="2019-02" db="EMBL/GenBank/DDBJ databases">
        <title>Deep-cultivation of Planctomycetes and their phenomic and genomic characterization uncovers novel biology.</title>
        <authorList>
            <person name="Wiegand S."/>
            <person name="Jogler M."/>
            <person name="Boedeker C."/>
            <person name="Pinto D."/>
            <person name="Vollmers J."/>
            <person name="Rivas-Marin E."/>
            <person name="Kohn T."/>
            <person name="Peeters S.H."/>
            <person name="Heuer A."/>
            <person name="Rast P."/>
            <person name="Oberbeckmann S."/>
            <person name="Bunk B."/>
            <person name="Jeske O."/>
            <person name="Meyerdierks A."/>
            <person name="Storesund J.E."/>
            <person name="Kallscheuer N."/>
            <person name="Luecker S."/>
            <person name="Lage O.M."/>
            <person name="Pohl T."/>
            <person name="Merkel B.J."/>
            <person name="Hornburger P."/>
            <person name="Mueller R.-W."/>
            <person name="Bruemmer F."/>
            <person name="Labrenz M."/>
            <person name="Spormann A.M."/>
            <person name="Op Den Camp H."/>
            <person name="Overmann J."/>
            <person name="Amann R."/>
            <person name="Jetten M.S.M."/>
            <person name="Mascher T."/>
            <person name="Medema M.H."/>
            <person name="Devos D.P."/>
            <person name="Kaster A.-K."/>
            <person name="Ovreas L."/>
            <person name="Rohde M."/>
            <person name="Galperin M.Y."/>
            <person name="Jogler C."/>
        </authorList>
    </citation>
    <scope>NUCLEOTIDE SEQUENCE [LARGE SCALE GENOMIC DNA]</scope>
    <source>
        <strain evidence="2 3">Pla144</strain>
    </source>
</reference>
<dbReference type="SUPFAM" id="SSF53649">
    <property type="entry name" value="Alkaline phosphatase-like"/>
    <property type="match status" value="1"/>
</dbReference>
<evidence type="ECO:0000313" key="3">
    <source>
        <dbReference type="Proteomes" id="UP000318437"/>
    </source>
</evidence>
<evidence type="ECO:0000256" key="1">
    <source>
        <dbReference type="SAM" id="SignalP"/>
    </source>
</evidence>
<dbReference type="OrthoDB" id="127333at2"/>